<feature type="binding site" evidence="17">
    <location>
        <position position="272"/>
    </location>
    <ligand>
        <name>(6S)-NADPHX</name>
        <dbReference type="ChEBI" id="CHEBI:64076"/>
    </ligand>
</feature>
<keyword evidence="9 18" id="KW-0630">Potassium</keyword>
<dbReference type="Pfam" id="PF01256">
    <property type="entry name" value="Carb_kinase"/>
    <property type="match status" value="1"/>
</dbReference>
<feature type="binding site" evidence="17">
    <location>
        <position position="453"/>
    </location>
    <ligand>
        <name>AMP</name>
        <dbReference type="ChEBI" id="CHEBI:456215"/>
    </ligand>
</feature>
<gene>
    <name evidence="17" type="primary">nnrD</name>
    <name evidence="21" type="ORF">IEN85_23675</name>
</gene>
<dbReference type="Proteomes" id="UP000622317">
    <property type="component" value="Unassembled WGS sequence"/>
</dbReference>
<comment type="catalytic activity">
    <reaction evidence="1 18">
        <text>(6R)-NADHX = (6S)-NADHX</text>
        <dbReference type="Rhea" id="RHEA:32215"/>
        <dbReference type="ChEBI" id="CHEBI:64074"/>
        <dbReference type="ChEBI" id="CHEBI:64075"/>
        <dbReference type="EC" id="5.1.99.6"/>
    </reaction>
</comment>
<protein>
    <recommendedName>
        <fullName evidence="17">ADP-dependent (S)-NAD(P)H-hydrate dehydratase</fullName>
        <ecNumber evidence="17">4.2.1.136</ecNumber>
    </recommendedName>
    <alternativeName>
        <fullName evidence="17">ADP-dependent NAD(P)HX dehydratase</fullName>
    </alternativeName>
</protein>
<dbReference type="NCBIfam" id="TIGR00196">
    <property type="entry name" value="yjeF_cterm"/>
    <property type="match status" value="1"/>
</dbReference>
<dbReference type="CDD" id="cd01171">
    <property type="entry name" value="YXKO-related"/>
    <property type="match status" value="1"/>
</dbReference>
<keyword evidence="12 17" id="KW-0456">Lyase</keyword>
<keyword evidence="7 17" id="KW-0067">ATP-binding</keyword>
<keyword evidence="8 17" id="KW-0521">NADP</keyword>
<evidence type="ECO:0000256" key="2">
    <source>
        <dbReference type="ARBA" id="ARBA00000909"/>
    </source>
</evidence>
<comment type="catalytic activity">
    <reaction evidence="16 17 18">
        <text>(6S)-NADPHX + ADP = AMP + phosphate + NADPH + H(+)</text>
        <dbReference type="Rhea" id="RHEA:32235"/>
        <dbReference type="ChEBI" id="CHEBI:15378"/>
        <dbReference type="ChEBI" id="CHEBI:43474"/>
        <dbReference type="ChEBI" id="CHEBI:57783"/>
        <dbReference type="ChEBI" id="CHEBI:64076"/>
        <dbReference type="ChEBI" id="CHEBI:456215"/>
        <dbReference type="ChEBI" id="CHEBI:456216"/>
        <dbReference type="EC" id="4.2.1.136"/>
    </reaction>
</comment>
<dbReference type="Pfam" id="PF03853">
    <property type="entry name" value="YjeF_N"/>
    <property type="match status" value="1"/>
</dbReference>
<evidence type="ECO:0000256" key="10">
    <source>
        <dbReference type="ARBA" id="ARBA00023027"/>
    </source>
</evidence>
<dbReference type="EC" id="4.2.1.136" evidence="17"/>
<evidence type="ECO:0000256" key="4">
    <source>
        <dbReference type="ARBA" id="ARBA00009524"/>
    </source>
</evidence>
<evidence type="ECO:0000256" key="12">
    <source>
        <dbReference type="ARBA" id="ARBA00023239"/>
    </source>
</evidence>
<dbReference type="InterPro" id="IPR004443">
    <property type="entry name" value="YjeF_N_dom"/>
</dbReference>
<feature type="binding site" evidence="17">
    <location>
        <position position="343"/>
    </location>
    <ligand>
        <name>(6S)-NADPHX</name>
        <dbReference type="ChEBI" id="CHEBI:64076"/>
    </ligand>
</feature>
<dbReference type="PANTHER" id="PTHR12592">
    <property type="entry name" value="ATP-DEPENDENT (S)-NAD(P)H-HYDRATE DEHYDRATASE FAMILY MEMBER"/>
    <property type="match status" value="1"/>
</dbReference>
<dbReference type="HAMAP" id="MF_01965">
    <property type="entry name" value="NADHX_dehydratase"/>
    <property type="match status" value="1"/>
</dbReference>
<keyword evidence="11 18" id="KW-0413">Isomerase</keyword>
<dbReference type="InterPro" id="IPR036652">
    <property type="entry name" value="YjeF_N_dom_sf"/>
</dbReference>
<dbReference type="InterPro" id="IPR029056">
    <property type="entry name" value="Ribokinase-like"/>
</dbReference>
<evidence type="ECO:0000256" key="8">
    <source>
        <dbReference type="ARBA" id="ARBA00022857"/>
    </source>
</evidence>
<dbReference type="SUPFAM" id="SSF53613">
    <property type="entry name" value="Ribokinase-like"/>
    <property type="match status" value="1"/>
</dbReference>
<keyword evidence="6 17" id="KW-0547">Nucleotide-binding</keyword>
<dbReference type="GO" id="GO:0046872">
    <property type="term" value="F:metal ion binding"/>
    <property type="evidence" value="ECO:0007669"/>
    <property type="project" value="UniProtKB-UniRule"/>
</dbReference>
<keyword evidence="5 18" id="KW-0479">Metal-binding</keyword>
<evidence type="ECO:0000256" key="16">
    <source>
        <dbReference type="ARBA" id="ARBA00049209"/>
    </source>
</evidence>
<name>A0A927IK46_9BACT</name>
<sequence>MASHFFHPVLSCRDSLALEERLLIGEEASWEAMNRAGTALGLALLKAYSMTGFPQNGLRLLGLIGKGHNGGDALLAFCEMARLPGRVEEATLLIPTSRGDLKPHTLRAFKMLEGLCKLRIVERPNEGRLQDVLSDSYDIALDGLLGMQFRPPLRNGVRRVIDAVNASDTIRFRSAVDLPSGVGDESDETPFQADVTFATGIFKEPLLTSSAVGMARYLDIGFFDTSESVASQSVVVTDSILDRLRAPRPAASEKRQFGHLAILAGSRSMPGALAMSVKAALQSGVGLVTVFAPESIVSQLACQLPEAMWRTWPETPEGGLALEGLWQVKAMAGKASALLLGPGMGSEAETLALMGDVGKVWDAPAVLDADALRPEVVRAFRESGNTDIVVSPHDGEFMRLSGCSSSLDTEVSAYAKAQGVVVVKKGPNTRILDGSTLCVNSSGNAVLARGGSGDILAGLIAGLLAQGACPTLECACRAVYWHGKAADLLAVDRGQVAVRTTDLLGYLGRALRTKG</sequence>
<dbReference type="GO" id="GO:0046496">
    <property type="term" value="P:nicotinamide nucleotide metabolic process"/>
    <property type="evidence" value="ECO:0007669"/>
    <property type="project" value="UniProtKB-UniRule"/>
</dbReference>
<dbReference type="Gene3D" id="3.40.1190.20">
    <property type="match status" value="1"/>
</dbReference>
<dbReference type="GO" id="GO:0052856">
    <property type="term" value="F:NAD(P)HX epimerase activity"/>
    <property type="evidence" value="ECO:0007669"/>
    <property type="project" value="UniProtKB-EC"/>
</dbReference>
<feature type="binding site" evidence="17">
    <location>
        <position position="393"/>
    </location>
    <ligand>
        <name>(6S)-NADPHX</name>
        <dbReference type="ChEBI" id="CHEBI:64076"/>
    </ligand>
</feature>
<comment type="caution">
    <text evidence="21">The sequence shown here is derived from an EMBL/GenBank/DDBJ whole genome shotgun (WGS) entry which is preliminary data.</text>
</comment>
<evidence type="ECO:0000313" key="22">
    <source>
        <dbReference type="Proteomes" id="UP000622317"/>
    </source>
</evidence>
<dbReference type="PROSITE" id="PS51385">
    <property type="entry name" value="YJEF_N"/>
    <property type="match status" value="1"/>
</dbReference>
<dbReference type="PROSITE" id="PS51383">
    <property type="entry name" value="YJEF_C_3"/>
    <property type="match status" value="1"/>
</dbReference>
<feature type="binding site" evidence="17">
    <location>
        <begin position="425"/>
        <end position="429"/>
    </location>
    <ligand>
        <name>AMP</name>
        <dbReference type="ChEBI" id="CHEBI:456215"/>
    </ligand>
</feature>
<dbReference type="InterPro" id="IPR030677">
    <property type="entry name" value="Nnr"/>
</dbReference>
<evidence type="ECO:0000256" key="5">
    <source>
        <dbReference type="ARBA" id="ARBA00022723"/>
    </source>
</evidence>
<feature type="binding site" evidence="17">
    <location>
        <position position="454"/>
    </location>
    <ligand>
        <name>(6S)-NADPHX</name>
        <dbReference type="ChEBI" id="CHEBI:64076"/>
    </ligand>
</feature>
<evidence type="ECO:0000256" key="1">
    <source>
        <dbReference type="ARBA" id="ARBA00000013"/>
    </source>
</evidence>
<comment type="function">
    <text evidence="17">Catalyzes the dehydration of the S-form of NAD(P)HX at the expense of ADP, which is converted to AMP. Together with NAD(P)HX epimerase, which catalyzes the epimerization of the S- and R-forms, the enzyme allows the repair of both epimers of NAD(P)HX, a damaged form of NAD(P)H that is a result of enzymatic or heat-dependent hydration.</text>
</comment>
<keyword evidence="22" id="KW-1185">Reference proteome</keyword>
<proteinExistence type="inferred from homology"/>
<comment type="cofactor">
    <cofactor evidence="18">
        <name>K(+)</name>
        <dbReference type="ChEBI" id="CHEBI:29103"/>
    </cofactor>
    <text evidence="18">Binds 1 potassium ion per subunit.</text>
</comment>
<feature type="domain" description="YjeF C-terminal" evidence="19">
    <location>
        <begin position="237"/>
        <end position="514"/>
    </location>
</feature>
<dbReference type="GO" id="GO:0110051">
    <property type="term" value="P:metabolite repair"/>
    <property type="evidence" value="ECO:0007669"/>
    <property type="project" value="TreeGrafter"/>
</dbReference>
<evidence type="ECO:0000256" key="3">
    <source>
        <dbReference type="ARBA" id="ARBA00006001"/>
    </source>
</evidence>
<evidence type="ECO:0000259" key="20">
    <source>
        <dbReference type="PROSITE" id="PS51385"/>
    </source>
</evidence>
<evidence type="ECO:0000256" key="14">
    <source>
        <dbReference type="ARBA" id="ARBA00025153"/>
    </source>
</evidence>
<organism evidence="21 22">
    <name type="scientific">Pelagicoccus enzymogenes</name>
    <dbReference type="NCBI Taxonomy" id="2773457"/>
    <lineage>
        <taxon>Bacteria</taxon>
        <taxon>Pseudomonadati</taxon>
        <taxon>Verrucomicrobiota</taxon>
        <taxon>Opitutia</taxon>
        <taxon>Puniceicoccales</taxon>
        <taxon>Pelagicoccaceae</taxon>
        <taxon>Pelagicoccus</taxon>
    </lineage>
</organism>
<evidence type="ECO:0000313" key="21">
    <source>
        <dbReference type="EMBL" id="MBD5782519.1"/>
    </source>
</evidence>
<reference evidence="21" key="1">
    <citation type="submission" date="2020-09" db="EMBL/GenBank/DDBJ databases">
        <title>Pelagicoccus enzymogenes sp. nov. with an EPS production, isolated from marine sediment.</title>
        <authorList>
            <person name="Feng X."/>
        </authorList>
    </citation>
    <scope>NUCLEOTIDE SEQUENCE</scope>
    <source>
        <strain evidence="21">NFK12</strain>
    </source>
</reference>
<keyword evidence="10 17" id="KW-0520">NAD</keyword>
<dbReference type="RefSeq" id="WP_191619595.1">
    <property type="nucleotide sequence ID" value="NZ_JACYFG010000061.1"/>
</dbReference>
<comment type="cofactor">
    <cofactor evidence="17">
        <name>Mg(2+)</name>
        <dbReference type="ChEBI" id="CHEBI:18420"/>
    </cofactor>
</comment>
<evidence type="ECO:0000256" key="6">
    <source>
        <dbReference type="ARBA" id="ARBA00022741"/>
    </source>
</evidence>
<dbReference type="InterPro" id="IPR000631">
    <property type="entry name" value="CARKD"/>
</dbReference>
<evidence type="ECO:0000256" key="18">
    <source>
        <dbReference type="PIRNR" id="PIRNR017184"/>
    </source>
</evidence>
<comment type="catalytic activity">
    <reaction evidence="15 17 18">
        <text>(6S)-NADHX + ADP = AMP + phosphate + NADH + H(+)</text>
        <dbReference type="Rhea" id="RHEA:32223"/>
        <dbReference type="ChEBI" id="CHEBI:15378"/>
        <dbReference type="ChEBI" id="CHEBI:43474"/>
        <dbReference type="ChEBI" id="CHEBI:57945"/>
        <dbReference type="ChEBI" id="CHEBI:64074"/>
        <dbReference type="ChEBI" id="CHEBI:456215"/>
        <dbReference type="ChEBI" id="CHEBI:456216"/>
        <dbReference type="EC" id="4.2.1.136"/>
    </reaction>
</comment>
<evidence type="ECO:0000256" key="17">
    <source>
        <dbReference type="HAMAP-Rule" id="MF_01965"/>
    </source>
</evidence>
<evidence type="ECO:0000256" key="15">
    <source>
        <dbReference type="ARBA" id="ARBA00048238"/>
    </source>
</evidence>
<dbReference type="AlphaFoldDB" id="A0A927IK46"/>
<dbReference type="PIRSF" id="PIRSF017184">
    <property type="entry name" value="Nnr"/>
    <property type="match status" value="1"/>
</dbReference>
<feature type="domain" description="YjeF N-terminal" evidence="20">
    <location>
        <begin position="10"/>
        <end position="228"/>
    </location>
</feature>
<comment type="similarity">
    <text evidence="4 18">In the C-terminal section; belongs to the NnrD/CARKD family.</text>
</comment>
<dbReference type="GO" id="GO:0005524">
    <property type="term" value="F:ATP binding"/>
    <property type="evidence" value="ECO:0007669"/>
    <property type="project" value="UniProtKB-UniRule"/>
</dbReference>
<comment type="catalytic activity">
    <reaction evidence="2 18">
        <text>(6R)-NADPHX = (6S)-NADPHX</text>
        <dbReference type="Rhea" id="RHEA:32227"/>
        <dbReference type="ChEBI" id="CHEBI:64076"/>
        <dbReference type="ChEBI" id="CHEBI:64077"/>
        <dbReference type="EC" id="5.1.99.6"/>
    </reaction>
</comment>
<accession>A0A927IK46</accession>
<dbReference type="EMBL" id="JACYFG010000061">
    <property type="protein sequence ID" value="MBD5782519.1"/>
    <property type="molecule type" value="Genomic_DNA"/>
</dbReference>
<evidence type="ECO:0000256" key="9">
    <source>
        <dbReference type="ARBA" id="ARBA00022958"/>
    </source>
</evidence>
<comment type="function">
    <text evidence="14 18">Bifunctional enzyme that catalyzes the epimerization of the S- and R-forms of NAD(P)HX and the dehydration of the S-form of NAD(P)HX at the expense of ADP, which is converted to AMP. This allows the repair of both epimers of NAD(P)HX, a damaged form of NAD(P)H that is a result of enzymatic or heat-dependent hydration.</text>
</comment>
<evidence type="ECO:0000259" key="19">
    <source>
        <dbReference type="PROSITE" id="PS51383"/>
    </source>
</evidence>
<comment type="similarity">
    <text evidence="3 18">In the N-terminal section; belongs to the NnrE/AIBP family.</text>
</comment>
<dbReference type="SUPFAM" id="SSF64153">
    <property type="entry name" value="YjeF N-terminal domain-like"/>
    <property type="match status" value="1"/>
</dbReference>
<comment type="similarity">
    <text evidence="17">Belongs to the NnrD/CARKD family.</text>
</comment>
<dbReference type="Gene3D" id="3.40.50.10260">
    <property type="entry name" value="YjeF N-terminal domain"/>
    <property type="match status" value="1"/>
</dbReference>
<evidence type="ECO:0000256" key="7">
    <source>
        <dbReference type="ARBA" id="ARBA00022840"/>
    </source>
</evidence>
<evidence type="ECO:0000256" key="11">
    <source>
        <dbReference type="ARBA" id="ARBA00023235"/>
    </source>
</evidence>
<keyword evidence="13" id="KW-0511">Multifunctional enzyme</keyword>
<evidence type="ECO:0000256" key="13">
    <source>
        <dbReference type="ARBA" id="ARBA00023268"/>
    </source>
</evidence>
<comment type="subunit">
    <text evidence="17">Homotetramer.</text>
</comment>
<dbReference type="PANTHER" id="PTHR12592:SF0">
    <property type="entry name" value="ATP-DEPENDENT (S)-NAD(P)H-HYDRATE DEHYDRATASE"/>
    <property type="match status" value="1"/>
</dbReference>
<dbReference type="GO" id="GO:0052855">
    <property type="term" value="F:ADP-dependent NAD(P)H-hydrate dehydratase activity"/>
    <property type="evidence" value="ECO:0007669"/>
    <property type="project" value="UniProtKB-UniRule"/>
</dbReference>